<accession>A0A427XNS9</accession>
<reference evidence="5 6" key="1">
    <citation type="submission" date="2018-11" db="EMBL/GenBank/DDBJ databases">
        <title>Genome sequence of Apiotrichum porosum DSM 27194.</title>
        <authorList>
            <person name="Aliyu H."/>
            <person name="Gorte O."/>
            <person name="Ochsenreither K."/>
        </authorList>
    </citation>
    <scope>NUCLEOTIDE SEQUENCE [LARGE SCALE GENOMIC DNA]</scope>
    <source>
        <strain evidence="5 6">DSM 27194</strain>
    </source>
</reference>
<gene>
    <name evidence="5" type="ORF">EHS24_009043</name>
</gene>
<dbReference type="RefSeq" id="XP_028475410.1">
    <property type="nucleotide sequence ID" value="XM_028624338.1"/>
</dbReference>
<feature type="region of interest" description="Disordered" evidence="3">
    <location>
        <begin position="1"/>
        <end position="146"/>
    </location>
</feature>
<keyword evidence="1" id="KW-0238">DNA-binding</keyword>
<dbReference type="InterPro" id="IPR036638">
    <property type="entry name" value="HLH_DNA-bd_sf"/>
</dbReference>
<dbReference type="EMBL" id="RSCE01000008">
    <property type="protein sequence ID" value="RSH80463.1"/>
    <property type="molecule type" value="Genomic_DNA"/>
</dbReference>
<dbReference type="Pfam" id="PF00010">
    <property type="entry name" value="HLH"/>
    <property type="match status" value="1"/>
</dbReference>
<dbReference type="GeneID" id="39593586"/>
<dbReference type="STRING" id="105984.A0A427XNS9"/>
<dbReference type="InterPro" id="IPR011598">
    <property type="entry name" value="bHLH_dom"/>
</dbReference>
<dbReference type="SUPFAM" id="SSF47459">
    <property type="entry name" value="HLH, helix-loop-helix DNA-binding domain"/>
    <property type="match status" value="1"/>
</dbReference>
<feature type="region of interest" description="Disordered" evidence="3">
    <location>
        <begin position="172"/>
        <end position="198"/>
    </location>
</feature>
<evidence type="ECO:0000313" key="5">
    <source>
        <dbReference type="EMBL" id="RSH80463.1"/>
    </source>
</evidence>
<dbReference type="PANTHER" id="PTHR10328:SF15">
    <property type="entry name" value="BHLH TRANSCRIPTION FACTOR"/>
    <property type="match status" value="1"/>
</dbReference>
<dbReference type="GO" id="GO:0003700">
    <property type="term" value="F:DNA-binding transcription factor activity"/>
    <property type="evidence" value="ECO:0007669"/>
    <property type="project" value="TreeGrafter"/>
</dbReference>
<feature type="region of interest" description="Disordered" evidence="3">
    <location>
        <begin position="464"/>
        <end position="499"/>
    </location>
</feature>
<keyword evidence="6" id="KW-1185">Reference proteome</keyword>
<protein>
    <recommendedName>
        <fullName evidence="4">BHLH domain-containing protein</fullName>
    </recommendedName>
</protein>
<feature type="domain" description="BHLH" evidence="4">
    <location>
        <begin position="345"/>
        <end position="396"/>
    </location>
</feature>
<evidence type="ECO:0000256" key="2">
    <source>
        <dbReference type="ARBA" id="ARBA00023242"/>
    </source>
</evidence>
<feature type="region of interest" description="Disordered" evidence="3">
    <location>
        <begin position="309"/>
        <end position="354"/>
    </location>
</feature>
<evidence type="ECO:0000256" key="1">
    <source>
        <dbReference type="ARBA" id="ARBA00023125"/>
    </source>
</evidence>
<name>A0A427XNS9_9TREE</name>
<dbReference type="Proteomes" id="UP000279236">
    <property type="component" value="Unassembled WGS sequence"/>
</dbReference>
<dbReference type="AlphaFoldDB" id="A0A427XNS9"/>
<comment type="caution">
    <text evidence="5">The sequence shown here is derived from an EMBL/GenBank/DDBJ whole genome shotgun (WGS) entry which is preliminary data.</text>
</comment>
<dbReference type="OrthoDB" id="8964853at2759"/>
<keyword evidence="2" id="KW-0539">Nucleus</keyword>
<feature type="compositionally biased region" description="Basic residues" evidence="3">
    <location>
        <begin position="1"/>
        <end position="20"/>
    </location>
</feature>
<evidence type="ECO:0000313" key="6">
    <source>
        <dbReference type="Proteomes" id="UP000279236"/>
    </source>
</evidence>
<evidence type="ECO:0000256" key="3">
    <source>
        <dbReference type="SAM" id="MobiDB-lite"/>
    </source>
</evidence>
<organism evidence="5 6">
    <name type="scientific">Apiotrichum porosum</name>
    <dbReference type="NCBI Taxonomy" id="105984"/>
    <lineage>
        <taxon>Eukaryota</taxon>
        <taxon>Fungi</taxon>
        <taxon>Dikarya</taxon>
        <taxon>Basidiomycota</taxon>
        <taxon>Agaricomycotina</taxon>
        <taxon>Tremellomycetes</taxon>
        <taxon>Trichosporonales</taxon>
        <taxon>Trichosporonaceae</taxon>
        <taxon>Apiotrichum</taxon>
    </lineage>
</organism>
<feature type="compositionally biased region" description="Basic and acidic residues" evidence="3">
    <location>
        <begin position="187"/>
        <end position="198"/>
    </location>
</feature>
<sequence length="499" mass="53878">MNRYPEHRHHQAPAHYHHQRYPSPPSSSSSSYNHHHHHPALYHPYKPRSVPHPVASTPRLPTPTRHSRVLPPLESLTKGPPPLTRNSGPRTVERHSARLSDLNKYSYSRSVSPTDPYQTPESASRRSSAHYIKQEPRNYTPSGHRRSFDDDIILPLTPVSNKFDSPTMAAIDPRDRALDRMPNLQISDRDQKPRSRFDDYEDIPYSSMSAAERRLLQTVPVQHPRPIAAYPVSYNWPVEGMNTDSAEVKRDGAIAMDPALSSVRSSAEAVAAVAAAAAAAGEAAAAVHAVGAVGAPELRLPETLGSAAASPAIDASGEASASQLKDDDGLAPPDKKETPFSRSPELRVSHKLAERKRRKEMRDLFDELREALPADRGMKASKWEILSKAVDYIAHLKSQMNEASRTIEMMHRDLAAARGDNPSTTWPTSYPHFTGIPQYVPPHNASAAAAVAAAAVATAAAPAPAAPVAAQAPAPAVVPAAAQPTAAQPAAVPAAPKSS</sequence>
<feature type="compositionally biased region" description="Polar residues" evidence="3">
    <location>
        <begin position="103"/>
        <end position="126"/>
    </location>
</feature>
<dbReference type="GO" id="GO:0045944">
    <property type="term" value="P:positive regulation of transcription by RNA polymerase II"/>
    <property type="evidence" value="ECO:0007669"/>
    <property type="project" value="TreeGrafter"/>
</dbReference>
<dbReference type="GO" id="GO:0003677">
    <property type="term" value="F:DNA binding"/>
    <property type="evidence" value="ECO:0007669"/>
    <property type="project" value="UniProtKB-KW"/>
</dbReference>
<feature type="compositionally biased region" description="Basic and acidic residues" evidence="3">
    <location>
        <begin position="324"/>
        <end position="352"/>
    </location>
</feature>
<dbReference type="SMART" id="SM00353">
    <property type="entry name" value="HLH"/>
    <property type="match status" value="1"/>
</dbReference>
<evidence type="ECO:0000259" key="4">
    <source>
        <dbReference type="PROSITE" id="PS50888"/>
    </source>
</evidence>
<dbReference type="Gene3D" id="4.10.280.10">
    <property type="entry name" value="Helix-loop-helix DNA-binding domain"/>
    <property type="match status" value="1"/>
</dbReference>
<proteinExistence type="predicted"/>
<dbReference type="GO" id="GO:0090575">
    <property type="term" value="C:RNA polymerase II transcription regulator complex"/>
    <property type="evidence" value="ECO:0007669"/>
    <property type="project" value="TreeGrafter"/>
</dbReference>
<dbReference type="PANTHER" id="PTHR10328">
    <property type="entry name" value="PROTEIN MAX MYC-ASSOCIATED FACTOR X"/>
    <property type="match status" value="1"/>
</dbReference>
<dbReference type="PROSITE" id="PS50888">
    <property type="entry name" value="BHLH"/>
    <property type="match status" value="1"/>
</dbReference>
<dbReference type="GO" id="GO:0046983">
    <property type="term" value="F:protein dimerization activity"/>
    <property type="evidence" value="ECO:0007669"/>
    <property type="project" value="InterPro"/>
</dbReference>